<proteinExistence type="predicted"/>
<dbReference type="EMBL" id="PGGK01000019">
    <property type="protein sequence ID" value="TGC07039.1"/>
    <property type="molecule type" value="Genomic_DNA"/>
</dbReference>
<feature type="non-terminal residue" evidence="1">
    <location>
        <position position="1"/>
    </location>
</feature>
<evidence type="ECO:0000313" key="1">
    <source>
        <dbReference type="EMBL" id="TGC07039.1"/>
    </source>
</evidence>
<name>A0A4E0PT07_9EURY</name>
<accession>A0A4E0PT07</accession>
<dbReference type="EMBL" id="PGGK01000007">
    <property type="protein sequence ID" value="TGC09029.1"/>
    <property type="molecule type" value="Genomic_DNA"/>
</dbReference>
<keyword evidence="3" id="KW-1185">Reference proteome</keyword>
<evidence type="ECO:0000313" key="3">
    <source>
        <dbReference type="Proteomes" id="UP000297295"/>
    </source>
</evidence>
<dbReference type="Proteomes" id="UP000297295">
    <property type="component" value="Unassembled WGS sequence"/>
</dbReference>
<dbReference type="AlphaFoldDB" id="A0A4E0PT07"/>
<keyword evidence="1" id="KW-0670">Pyruvate</keyword>
<sequence>TKVRKIGKKKQPVEEYLKMQRRFKHLFTMEGGEEEIAKIQAIADKNIEEFGL</sequence>
<gene>
    <name evidence="2" type="ORF">CUN85_08355</name>
    <name evidence="1" type="ORF">CUN85_12175</name>
</gene>
<protein>
    <submittedName>
        <fullName evidence="1">Pyruvate ferredoxin oxidoreductase</fullName>
    </submittedName>
</protein>
<reference evidence="1 3" key="1">
    <citation type="submission" date="2017-11" db="EMBL/GenBank/DDBJ databases">
        <title>Isolation and Characterization of Methanogenic Archaea from Saline Meromictic Lake at Siberia.</title>
        <authorList>
            <person name="Shen Y."/>
            <person name="Huang H.-H."/>
            <person name="Lai M.-C."/>
            <person name="Chen S.-C."/>
        </authorList>
    </citation>
    <scope>NUCLEOTIDE SEQUENCE [LARGE SCALE GENOMIC DNA]</scope>
    <source>
        <strain evidence="1 3">SY-01</strain>
    </source>
</reference>
<comment type="caution">
    <text evidence="1">The sequence shown here is derived from an EMBL/GenBank/DDBJ whole genome shotgun (WGS) entry which is preliminary data.</text>
</comment>
<evidence type="ECO:0000313" key="2">
    <source>
        <dbReference type="EMBL" id="TGC09029.1"/>
    </source>
</evidence>
<organism evidence="1 3">
    <name type="scientific">Methanolobus halotolerans</name>
    <dbReference type="NCBI Taxonomy" id="2052935"/>
    <lineage>
        <taxon>Archaea</taxon>
        <taxon>Methanobacteriati</taxon>
        <taxon>Methanobacteriota</taxon>
        <taxon>Stenosarchaea group</taxon>
        <taxon>Methanomicrobia</taxon>
        <taxon>Methanosarcinales</taxon>
        <taxon>Methanosarcinaceae</taxon>
        <taxon>Methanolobus</taxon>
    </lineage>
</organism>